<dbReference type="GO" id="GO:0016787">
    <property type="term" value="F:hydrolase activity"/>
    <property type="evidence" value="ECO:0007669"/>
    <property type="project" value="UniProtKB-KW"/>
</dbReference>
<dbReference type="Pfam" id="PF00561">
    <property type="entry name" value="Abhydrolase_1"/>
    <property type="match status" value="1"/>
</dbReference>
<proteinExistence type="predicted"/>
<dbReference type="PANTHER" id="PTHR43798">
    <property type="entry name" value="MONOACYLGLYCEROL LIPASE"/>
    <property type="match status" value="1"/>
</dbReference>
<comment type="caution">
    <text evidence="3">The sequence shown here is derived from an EMBL/GenBank/DDBJ whole genome shotgun (WGS) entry which is preliminary data.</text>
</comment>
<reference evidence="3" key="1">
    <citation type="journal article" date="2014" name="Front. Microbiol.">
        <title>High frequency of phylogenetically diverse reductive dehalogenase-homologous genes in deep subseafloor sedimentary metagenomes.</title>
        <authorList>
            <person name="Kawai M."/>
            <person name="Futagami T."/>
            <person name="Toyoda A."/>
            <person name="Takaki Y."/>
            <person name="Nishi S."/>
            <person name="Hori S."/>
            <person name="Arai W."/>
            <person name="Tsubouchi T."/>
            <person name="Morono Y."/>
            <person name="Uchiyama I."/>
            <person name="Ito T."/>
            <person name="Fujiyama A."/>
            <person name="Inagaki F."/>
            <person name="Takami H."/>
        </authorList>
    </citation>
    <scope>NUCLEOTIDE SEQUENCE</scope>
    <source>
        <strain evidence="3">Expedition CK06-06</strain>
    </source>
</reference>
<dbReference type="GO" id="GO:0016020">
    <property type="term" value="C:membrane"/>
    <property type="evidence" value="ECO:0007669"/>
    <property type="project" value="TreeGrafter"/>
</dbReference>
<evidence type="ECO:0000256" key="1">
    <source>
        <dbReference type="ARBA" id="ARBA00022801"/>
    </source>
</evidence>
<keyword evidence="1" id="KW-0378">Hydrolase</keyword>
<dbReference type="PRINTS" id="PR00111">
    <property type="entry name" value="ABHYDROLASE"/>
</dbReference>
<feature type="non-terminal residue" evidence="3">
    <location>
        <position position="181"/>
    </location>
</feature>
<dbReference type="Gene3D" id="3.40.50.1820">
    <property type="entry name" value="alpha/beta hydrolase"/>
    <property type="match status" value="1"/>
</dbReference>
<name>X1I8P1_9ZZZZ</name>
<dbReference type="InterPro" id="IPR029058">
    <property type="entry name" value="AB_hydrolase_fold"/>
</dbReference>
<organism evidence="3">
    <name type="scientific">marine sediment metagenome</name>
    <dbReference type="NCBI Taxonomy" id="412755"/>
    <lineage>
        <taxon>unclassified sequences</taxon>
        <taxon>metagenomes</taxon>
        <taxon>ecological metagenomes</taxon>
    </lineage>
</organism>
<feature type="domain" description="AB hydrolase-1" evidence="2">
    <location>
        <begin position="20"/>
        <end position="121"/>
    </location>
</feature>
<dbReference type="AlphaFoldDB" id="X1I8P1"/>
<dbReference type="InterPro" id="IPR050266">
    <property type="entry name" value="AB_hydrolase_sf"/>
</dbReference>
<gene>
    <name evidence="3" type="ORF">S03H2_62555</name>
</gene>
<evidence type="ECO:0000259" key="2">
    <source>
        <dbReference type="Pfam" id="PF00561"/>
    </source>
</evidence>
<protein>
    <recommendedName>
        <fullName evidence="2">AB hydrolase-1 domain-containing protein</fullName>
    </recommendedName>
</protein>
<accession>X1I8P1</accession>
<evidence type="ECO:0000313" key="3">
    <source>
        <dbReference type="EMBL" id="GAH78047.1"/>
    </source>
</evidence>
<dbReference type="InterPro" id="IPR000073">
    <property type="entry name" value="AB_hydrolase_1"/>
</dbReference>
<sequence length="181" mass="20984">MIAEANGIKISYDLKGKGFPLILIHGFGSKKEIWKPQIIDFSKKYKTITFDLRGTGKTDRPNYPYIMEMFADDIKGLMDYLKIESVHLIGRSLGGMIAQNFVLKYPQNVKKLVLIASNAIFDDESVVDLVINNRIKDIELLKKDPVKAFWNKSLFVYHQKFRQELKQNPKKKFYNAFSLED</sequence>
<dbReference type="SUPFAM" id="SSF53474">
    <property type="entry name" value="alpha/beta-Hydrolases"/>
    <property type="match status" value="1"/>
</dbReference>
<dbReference type="EMBL" id="BARU01040464">
    <property type="protein sequence ID" value="GAH78047.1"/>
    <property type="molecule type" value="Genomic_DNA"/>
</dbReference>
<dbReference type="PANTHER" id="PTHR43798:SF31">
    <property type="entry name" value="AB HYDROLASE SUPERFAMILY PROTEIN YCLE"/>
    <property type="match status" value="1"/>
</dbReference>